<dbReference type="STRING" id="34061.B0189_01790"/>
<name>A0A1N7DIU6_9GAMM</name>
<reference evidence="3" key="1">
    <citation type="submission" date="2017-01" db="EMBL/GenBank/DDBJ databases">
        <authorList>
            <person name="Varghese N."/>
            <person name="Submissions S."/>
        </authorList>
    </citation>
    <scope>NUCLEOTIDE SEQUENCE [LARGE SCALE GENOMIC DNA]</scope>
    <source>
        <strain evidence="3">DSM 21768</strain>
    </source>
</reference>
<dbReference type="InterPro" id="IPR007048">
    <property type="entry name" value="IraD/Gp25-like"/>
</dbReference>
<dbReference type="EMBL" id="FTNU01000001">
    <property type="protein sequence ID" value="SIR75685.1"/>
    <property type="molecule type" value="Genomic_DNA"/>
</dbReference>
<keyword evidence="3" id="KW-1185">Reference proteome</keyword>
<dbReference type="RefSeq" id="WP_076554461.1">
    <property type="nucleotide sequence ID" value="NZ_FTNU01000001.1"/>
</dbReference>
<accession>A0A1N7DIU6</accession>
<evidence type="ECO:0000259" key="1">
    <source>
        <dbReference type="Pfam" id="PF04965"/>
    </source>
</evidence>
<dbReference type="SUPFAM" id="SSF160719">
    <property type="entry name" value="gpW/gp25-like"/>
    <property type="match status" value="1"/>
</dbReference>
<evidence type="ECO:0000313" key="2">
    <source>
        <dbReference type="EMBL" id="SIR75685.1"/>
    </source>
</evidence>
<dbReference type="Proteomes" id="UP000187495">
    <property type="component" value="Unassembled WGS sequence"/>
</dbReference>
<dbReference type="Gene3D" id="3.10.450.40">
    <property type="match status" value="1"/>
</dbReference>
<dbReference type="Pfam" id="PF04965">
    <property type="entry name" value="GPW_gp25"/>
    <property type="match status" value="1"/>
</dbReference>
<gene>
    <name evidence="2" type="ORF">SAMN02745664_101297</name>
</gene>
<protein>
    <recommendedName>
        <fullName evidence="1">IraD/Gp25-like domain-containing protein</fullName>
    </recommendedName>
</protein>
<organism evidence="2 3">
    <name type="scientific">Moraxella cuniculi DSM 21768</name>
    <dbReference type="NCBI Taxonomy" id="1122245"/>
    <lineage>
        <taxon>Bacteria</taxon>
        <taxon>Pseudomonadati</taxon>
        <taxon>Pseudomonadota</taxon>
        <taxon>Gammaproteobacteria</taxon>
        <taxon>Moraxellales</taxon>
        <taxon>Moraxellaceae</taxon>
        <taxon>Moraxella</taxon>
    </lineage>
</organism>
<evidence type="ECO:0000313" key="3">
    <source>
        <dbReference type="Proteomes" id="UP000187495"/>
    </source>
</evidence>
<proteinExistence type="predicted"/>
<sequence>MTATKHQKEHRHWQLSPDSTAIADILDIARCLDIILATKKGSDVLRPTFGSAHLDYLDAPTDILIPNMVREVHLAVQTWEKRVVIKDIYFTGAAPHLTMIIDWQVADSVKGEIYKSDFVL</sequence>
<feature type="domain" description="IraD/Gp25-like" evidence="1">
    <location>
        <begin position="27"/>
        <end position="90"/>
    </location>
</feature>
<dbReference type="AlphaFoldDB" id="A0A1N7DIU6"/>